<dbReference type="InterPro" id="IPR001623">
    <property type="entry name" value="DnaJ_domain"/>
</dbReference>
<gene>
    <name evidence="8" type="ORF">SCODWIG_01165</name>
</gene>
<dbReference type="Gene3D" id="1.10.287.110">
    <property type="entry name" value="DnaJ domain"/>
    <property type="match status" value="1"/>
</dbReference>
<keyword evidence="4 6" id="KW-0472">Membrane</keyword>
<dbReference type="Pfam" id="PF00226">
    <property type="entry name" value="DnaJ"/>
    <property type="match status" value="1"/>
</dbReference>
<dbReference type="GO" id="GO:0012505">
    <property type="term" value="C:endomembrane system"/>
    <property type="evidence" value="ECO:0007669"/>
    <property type="project" value="UniProtKB-SubCell"/>
</dbReference>
<dbReference type="SUPFAM" id="SSF46565">
    <property type="entry name" value="Chaperone J-domain"/>
    <property type="match status" value="1"/>
</dbReference>
<dbReference type="AlphaFoldDB" id="A0A376B4L4"/>
<organism evidence="8 9">
    <name type="scientific">Saccharomycodes ludwigii</name>
    <dbReference type="NCBI Taxonomy" id="36035"/>
    <lineage>
        <taxon>Eukaryota</taxon>
        <taxon>Fungi</taxon>
        <taxon>Dikarya</taxon>
        <taxon>Ascomycota</taxon>
        <taxon>Saccharomycotina</taxon>
        <taxon>Saccharomycetes</taxon>
        <taxon>Saccharomycodales</taxon>
        <taxon>Saccharomycodaceae</taxon>
        <taxon>Saccharomycodes</taxon>
    </lineage>
</organism>
<dbReference type="PANTHER" id="PTHR44653">
    <property type="entry name" value="DNAJ HOMOLOG SUBFAMILY C MEMBER 1"/>
    <property type="match status" value="1"/>
</dbReference>
<dbReference type="InterPro" id="IPR036869">
    <property type="entry name" value="J_dom_sf"/>
</dbReference>
<reference evidence="9" key="1">
    <citation type="submission" date="2018-06" db="EMBL/GenBank/DDBJ databases">
        <authorList>
            <person name="Guldener U."/>
        </authorList>
    </citation>
    <scope>NUCLEOTIDE SEQUENCE [LARGE SCALE GENOMIC DNA]</scope>
    <source>
        <strain evidence="9">UTAD17</strain>
    </source>
</reference>
<dbReference type="PROSITE" id="PS50076">
    <property type="entry name" value="DNAJ_2"/>
    <property type="match status" value="1"/>
</dbReference>
<evidence type="ECO:0000256" key="4">
    <source>
        <dbReference type="ARBA" id="ARBA00023136"/>
    </source>
</evidence>
<keyword evidence="1 6" id="KW-0812">Transmembrane</keyword>
<proteinExistence type="predicted"/>
<dbReference type="EMBL" id="UFAJ01000136">
    <property type="protein sequence ID" value="SSD59404.1"/>
    <property type="molecule type" value="Genomic_DNA"/>
</dbReference>
<protein>
    <submittedName>
        <fullName evidence="8">Related to ER-localized J domain-containing protein 5</fullName>
    </submittedName>
</protein>
<evidence type="ECO:0000256" key="3">
    <source>
        <dbReference type="ARBA" id="ARBA00022989"/>
    </source>
</evidence>
<evidence type="ECO:0000256" key="1">
    <source>
        <dbReference type="ARBA" id="ARBA00022692"/>
    </source>
</evidence>
<dbReference type="InterPro" id="IPR052606">
    <property type="entry name" value="DnaJ_domain_protein"/>
</dbReference>
<feature type="domain" description="J" evidence="7">
    <location>
        <begin position="1"/>
        <end position="61"/>
    </location>
</feature>
<dbReference type="VEuPathDB" id="FungiDB:SCODWIG_01165"/>
<keyword evidence="2" id="KW-0732">Signal</keyword>
<evidence type="ECO:0000256" key="6">
    <source>
        <dbReference type="SAM" id="Phobius"/>
    </source>
</evidence>
<evidence type="ECO:0000259" key="7">
    <source>
        <dbReference type="PROSITE" id="PS50076"/>
    </source>
</evidence>
<evidence type="ECO:0000256" key="5">
    <source>
        <dbReference type="ARBA" id="ARBA00037847"/>
    </source>
</evidence>
<dbReference type="PANTHER" id="PTHR44653:SF2">
    <property type="entry name" value="DNAJ HOMOLOG SUBFAMILY C MEMBER 1"/>
    <property type="match status" value="1"/>
</dbReference>
<keyword evidence="9" id="KW-1185">Reference proteome</keyword>
<accession>A0A376B4L4</accession>
<dbReference type="SMART" id="SM00271">
    <property type="entry name" value="DnaJ"/>
    <property type="match status" value="1"/>
</dbReference>
<name>A0A376B4L4_9ASCO</name>
<evidence type="ECO:0000313" key="8">
    <source>
        <dbReference type="EMBL" id="SSD59404.1"/>
    </source>
</evidence>
<keyword evidence="3 6" id="KW-1133">Transmembrane helix</keyword>
<evidence type="ECO:0000313" key="9">
    <source>
        <dbReference type="Proteomes" id="UP000262825"/>
    </source>
</evidence>
<evidence type="ECO:0000256" key="2">
    <source>
        <dbReference type="ARBA" id="ARBA00022729"/>
    </source>
</evidence>
<comment type="subcellular location">
    <subcellularLocation>
        <location evidence="5">Endomembrane system</location>
        <topology evidence="5">Single-pass membrane protein</topology>
    </subcellularLocation>
</comment>
<sequence>MLKLPKLDKSSEIDIKKQFRKLSRKYHPDKNIKYRKLYERLNGAKKILLDAEQRKAYDYYLSHGFPDYNFSKGGFYFSNRIKPSSLLLFIVVYFLVGAIHYVLLRLQVNSKRSRYQNFIDEIKKQDDSNGLGIRDLKFQTPDLHKNIDEYDVVRIKFGDVYYVNKETGTEHLMDVETEIPKSSIYQCFWFAFPKSCFHLLTLGKFKRDAQHGTETAKPKIKKG</sequence>
<dbReference type="Proteomes" id="UP000262825">
    <property type="component" value="Unassembled WGS sequence"/>
</dbReference>
<dbReference type="OrthoDB" id="413400at2759"/>
<feature type="transmembrane region" description="Helical" evidence="6">
    <location>
        <begin position="86"/>
        <end position="104"/>
    </location>
</feature>
<dbReference type="CDD" id="cd06257">
    <property type="entry name" value="DnaJ"/>
    <property type="match status" value="1"/>
</dbReference>